<dbReference type="SUPFAM" id="SSF53850">
    <property type="entry name" value="Periplasmic binding protein-like II"/>
    <property type="match status" value="1"/>
</dbReference>
<dbReference type="EMBL" id="CP000812">
    <property type="protein sequence ID" value="ABV32679.1"/>
    <property type="molecule type" value="Genomic_DNA"/>
</dbReference>
<dbReference type="Proteomes" id="UP000002016">
    <property type="component" value="Chromosome"/>
</dbReference>
<dbReference type="HOGENOM" id="CLU_031285_10_2_0"/>
<dbReference type="RefSeq" id="WP_012002160.1">
    <property type="nucleotide sequence ID" value="NC_009828.1"/>
</dbReference>
<dbReference type="InterPro" id="IPR050490">
    <property type="entry name" value="Bact_solute-bd_prot1"/>
</dbReference>
<evidence type="ECO:0000313" key="2">
    <source>
        <dbReference type="Proteomes" id="UP000002016"/>
    </source>
</evidence>
<evidence type="ECO:0000313" key="1">
    <source>
        <dbReference type="EMBL" id="ABV32679.1"/>
    </source>
</evidence>
<dbReference type="eggNOG" id="COG1653">
    <property type="taxonomic scope" value="Bacteria"/>
</dbReference>
<organism evidence="1 2">
    <name type="scientific">Pseudothermotoga lettingae (strain ATCC BAA-301 / DSM 14385 / NBRC 107922 / TMO)</name>
    <name type="common">Thermotoga lettingae</name>
    <dbReference type="NCBI Taxonomy" id="416591"/>
    <lineage>
        <taxon>Bacteria</taxon>
        <taxon>Thermotogati</taxon>
        <taxon>Thermotogota</taxon>
        <taxon>Thermotogae</taxon>
        <taxon>Thermotogales</taxon>
        <taxon>Thermotogaceae</taxon>
        <taxon>Pseudothermotoga</taxon>
    </lineage>
</organism>
<dbReference type="KEGG" id="tle:Tlet_0109"/>
<dbReference type="CDD" id="cd13585">
    <property type="entry name" value="PBP2_TMBP_like"/>
    <property type="match status" value="1"/>
</dbReference>
<reference evidence="1 2" key="2">
    <citation type="journal article" date="2009" name="Proc. Natl. Acad. Sci. U.S.A.">
        <title>On the chimeric nature, thermophilic origin, and phylogenetic placement of the Thermotogales.</title>
        <authorList>
            <person name="Zhaxybayeva O."/>
            <person name="Swithers K.S."/>
            <person name="Lapierre P."/>
            <person name="Fournier G.P."/>
            <person name="Bickhart D.M."/>
            <person name="DeBoy R.T."/>
            <person name="Nelson K.E."/>
            <person name="Nesbo C.L."/>
            <person name="Doolittle W.F."/>
            <person name="Gogarten J.P."/>
            <person name="Noll K.M."/>
        </authorList>
    </citation>
    <scope>NUCLEOTIDE SEQUENCE [LARGE SCALE GENOMIC DNA]</scope>
    <source>
        <strain evidence="2">ATCC BAA-301 / DSM 14385 / NBRC 107922 / TMO</strain>
    </source>
</reference>
<dbReference type="AlphaFoldDB" id="A8F3E5"/>
<gene>
    <name evidence="1" type="ordered locus">Tlet_0109</name>
</gene>
<dbReference type="Pfam" id="PF01547">
    <property type="entry name" value="SBP_bac_1"/>
    <property type="match status" value="1"/>
</dbReference>
<proteinExistence type="predicted"/>
<name>A8F3E5_PSELT</name>
<dbReference type="Gene3D" id="3.40.190.10">
    <property type="entry name" value="Periplasmic binding protein-like II"/>
    <property type="match status" value="1"/>
</dbReference>
<dbReference type="STRING" id="416591.Tlet_0109"/>
<dbReference type="PANTHER" id="PTHR43649">
    <property type="entry name" value="ARABINOSE-BINDING PROTEIN-RELATED"/>
    <property type="match status" value="1"/>
</dbReference>
<keyword evidence="2" id="KW-1185">Reference proteome</keyword>
<reference evidence="1 2" key="1">
    <citation type="submission" date="2007-08" db="EMBL/GenBank/DDBJ databases">
        <title>Complete sequence of Thermotoga lettingae TMO.</title>
        <authorList>
            <consortium name="US DOE Joint Genome Institute"/>
            <person name="Copeland A."/>
            <person name="Lucas S."/>
            <person name="Lapidus A."/>
            <person name="Barry K."/>
            <person name="Glavina del Rio T."/>
            <person name="Dalin E."/>
            <person name="Tice H."/>
            <person name="Pitluck S."/>
            <person name="Foster B."/>
            <person name="Bruce D."/>
            <person name="Schmutz J."/>
            <person name="Larimer F."/>
            <person name="Land M."/>
            <person name="Hauser L."/>
            <person name="Kyrpides N."/>
            <person name="Mikhailova N."/>
            <person name="Nelson K."/>
            <person name="Gogarten J.P."/>
            <person name="Noll K."/>
            <person name="Richardson P."/>
        </authorList>
    </citation>
    <scope>NUCLEOTIDE SEQUENCE [LARGE SCALE GENOMIC DNA]</scope>
    <source>
        <strain evidence="2">ATCC BAA-301 / DSM 14385 / NBRC 107922 / TMO</strain>
    </source>
</reference>
<sequence precursor="true">MKRFLVFLMVLLVAVLLAKTVTVEFWTLSLSPTFDDYIKAIIEEFESQNPEIKIKWLDVPYGSAVQKLTAAIAARQAPDVVNLNTTWAIDFAAQGALRPLDDLINHEDKELYWEKLWKATVLNGNSYAFPWYASIPILMYNRDMFERAGLDPDNPPKTWDEVFEYSRIIRAKLDAYGFEPNIIALDELLLEGIPIVTDDGKKAAFNTQEAVKKLEWFQKAYRENLMPRTLGGYGEAREFYQSGRLAMYPAGLTMLKHIEVNSPDIYKVTDVSSHPLGKGGMIKVSLMNLAIPITSKCPKEAAKFALFVTSARWQIEFSKYATVIPSTKQGLETSEEFLNRAKSGDLSAKAMLMASKSMQNAVDLNSVAVHGIPSEKYADVRKVIQDYWMKAIKGELSAQEALDLAEQEVNKILSK</sequence>
<dbReference type="PANTHER" id="PTHR43649:SF12">
    <property type="entry name" value="DIACETYLCHITOBIOSE BINDING PROTEIN DASA"/>
    <property type="match status" value="1"/>
</dbReference>
<dbReference type="InterPro" id="IPR006059">
    <property type="entry name" value="SBP"/>
</dbReference>
<dbReference type="OrthoDB" id="9772007at2"/>
<accession>A8F3E5</accession>
<protein>
    <submittedName>
        <fullName evidence="1">Extracellular solute-binding protein family 1</fullName>
    </submittedName>
</protein>